<proteinExistence type="predicted"/>
<organism evidence="2 3">
    <name type="scientific">Penicillium alfredii</name>
    <dbReference type="NCBI Taxonomy" id="1506179"/>
    <lineage>
        <taxon>Eukaryota</taxon>
        <taxon>Fungi</taxon>
        <taxon>Dikarya</taxon>
        <taxon>Ascomycota</taxon>
        <taxon>Pezizomycotina</taxon>
        <taxon>Eurotiomycetes</taxon>
        <taxon>Eurotiomycetidae</taxon>
        <taxon>Eurotiales</taxon>
        <taxon>Aspergillaceae</taxon>
        <taxon>Penicillium</taxon>
    </lineage>
</organism>
<gene>
    <name evidence="2" type="ORF">NUU61_008513</name>
</gene>
<comment type="caution">
    <text evidence="2">The sequence shown here is derived from an EMBL/GenBank/DDBJ whole genome shotgun (WGS) entry which is preliminary data.</text>
</comment>
<dbReference type="GeneID" id="81398207"/>
<dbReference type="InterPro" id="IPR002575">
    <property type="entry name" value="Aminoglycoside_PTrfase"/>
</dbReference>
<protein>
    <recommendedName>
        <fullName evidence="1">Aminoglycoside phosphotransferase domain-containing protein</fullName>
    </recommendedName>
</protein>
<dbReference type="InterPro" id="IPR011009">
    <property type="entry name" value="Kinase-like_dom_sf"/>
</dbReference>
<feature type="domain" description="Aminoglycoside phosphotransferase" evidence="1">
    <location>
        <begin position="19"/>
        <end position="222"/>
    </location>
</feature>
<reference evidence="2" key="1">
    <citation type="submission" date="2022-11" db="EMBL/GenBank/DDBJ databases">
        <authorList>
            <person name="Petersen C."/>
        </authorList>
    </citation>
    <scope>NUCLEOTIDE SEQUENCE</scope>
    <source>
        <strain evidence="2">IBT 34128</strain>
    </source>
</reference>
<dbReference type="SUPFAM" id="SSF56112">
    <property type="entry name" value="Protein kinase-like (PK-like)"/>
    <property type="match status" value="1"/>
</dbReference>
<dbReference type="EMBL" id="JAPMSZ010000011">
    <property type="protein sequence ID" value="KAJ5083934.1"/>
    <property type="molecule type" value="Genomic_DNA"/>
</dbReference>
<dbReference type="PANTHER" id="PTHR21310">
    <property type="entry name" value="AMINOGLYCOSIDE PHOSPHOTRANSFERASE-RELATED-RELATED"/>
    <property type="match status" value="1"/>
</dbReference>
<name>A0A9W9ELK5_9EURO</name>
<sequence length="260" mass="30065">MPTEYENAVQGRELFNYFGNRVVESRTTGGQLVAVKVKPQGGFVRSEADMMNFASQQSGILAPHVLGCYDVEPEIIATVTDVVPGQSLDKIWHTLNKRQRNSIKDQLREQLRFFRTHTRPYIGRINRQTTFNFLDRLEFNFMGPFESEEEFDAWCLARVKSPIAHALWKRLLPRMRAKGSRFVLTHGDLAARNIMVHNGQISGIVDWEYSGFFPEYMEYALATVVHDCIEDWWLPVLKEILESCGFQRSKFIAAIKNRGW</sequence>
<reference evidence="2" key="2">
    <citation type="journal article" date="2023" name="IMA Fungus">
        <title>Comparative genomic study of the Penicillium genus elucidates a diverse pangenome and 15 lateral gene transfer events.</title>
        <authorList>
            <person name="Petersen C."/>
            <person name="Sorensen T."/>
            <person name="Nielsen M.R."/>
            <person name="Sondergaard T.E."/>
            <person name="Sorensen J.L."/>
            <person name="Fitzpatrick D.A."/>
            <person name="Frisvad J.C."/>
            <person name="Nielsen K.L."/>
        </authorList>
    </citation>
    <scope>NUCLEOTIDE SEQUENCE</scope>
    <source>
        <strain evidence="2">IBT 34128</strain>
    </source>
</reference>
<evidence type="ECO:0000313" key="3">
    <source>
        <dbReference type="Proteomes" id="UP001141434"/>
    </source>
</evidence>
<dbReference type="InterPro" id="IPR051678">
    <property type="entry name" value="AGP_Transferase"/>
</dbReference>
<dbReference type="RefSeq" id="XP_056507331.1">
    <property type="nucleotide sequence ID" value="XM_056659038.1"/>
</dbReference>
<evidence type="ECO:0000313" key="2">
    <source>
        <dbReference type="EMBL" id="KAJ5083934.1"/>
    </source>
</evidence>
<dbReference type="OrthoDB" id="5598852at2759"/>
<keyword evidence="3" id="KW-1185">Reference proteome</keyword>
<accession>A0A9W9ELK5</accession>
<dbReference type="Proteomes" id="UP001141434">
    <property type="component" value="Unassembled WGS sequence"/>
</dbReference>
<dbReference type="CDD" id="cd05120">
    <property type="entry name" value="APH_ChoK_like"/>
    <property type="match status" value="1"/>
</dbReference>
<dbReference type="Pfam" id="PF01636">
    <property type="entry name" value="APH"/>
    <property type="match status" value="1"/>
</dbReference>
<dbReference type="Gene3D" id="3.90.1200.10">
    <property type="match status" value="1"/>
</dbReference>
<dbReference type="AlphaFoldDB" id="A0A9W9ELK5"/>
<evidence type="ECO:0000259" key="1">
    <source>
        <dbReference type="Pfam" id="PF01636"/>
    </source>
</evidence>
<dbReference type="PANTHER" id="PTHR21310:SF15">
    <property type="entry name" value="AMINOGLYCOSIDE PHOSPHOTRANSFERASE DOMAIN-CONTAINING PROTEIN"/>
    <property type="match status" value="1"/>
</dbReference>